<accession>A0A0J7IM75</accession>
<dbReference type="STRING" id="558151.ACM46_02240"/>
<keyword evidence="1" id="KW-0472">Membrane</keyword>
<proteinExistence type="predicted"/>
<sequence>MSGSAQISDSLKLGKNNREFFIKGDQKFKFSEYKKVFTNPEALGYMKKANTNGTVAQVFGAIGGGLVGFGLAKQILRTKTVYQNGVAIKQKDKSGWGLVGIGLGAIGVGIPFAISSTKNLKKAINTQNQAEGTDAAKTTSYRLDLSGNSVGVTYSF</sequence>
<dbReference type="AlphaFoldDB" id="A0A0J7IM75"/>
<reference evidence="2 3" key="1">
    <citation type="journal article" date="2013" name="Int. J. Syst. Evol. Microbiol.">
        <title>Chryseobacterium angstadtii sp. nov., isolated from a newt tank.</title>
        <authorList>
            <person name="Kirk K.E."/>
            <person name="Hoffman J.A."/>
            <person name="Smith K.A."/>
            <person name="Strahan B.L."/>
            <person name="Failor K.C."/>
            <person name="Krebs J.E."/>
            <person name="Gale A.N."/>
            <person name="Do T.D."/>
            <person name="Sontag T.C."/>
            <person name="Batties A.M."/>
            <person name="Mistiszyn K."/>
            <person name="Newman J.D."/>
        </authorList>
    </citation>
    <scope>NUCLEOTIDE SEQUENCE [LARGE SCALE GENOMIC DNA]</scope>
    <source>
        <strain evidence="2 3">KM</strain>
    </source>
</reference>
<feature type="transmembrane region" description="Helical" evidence="1">
    <location>
        <begin position="96"/>
        <end position="114"/>
    </location>
</feature>
<gene>
    <name evidence="2" type="ORF">ACM46_02240</name>
</gene>
<dbReference type="Proteomes" id="UP000036261">
    <property type="component" value="Unassembled WGS sequence"/>
</dbReference>
<organism evidence="2 3">
    <name type="scientific">Chryseobacterium angstadtii</name>
    <dbReference type="NCBI Taxonomy" id="558151"/>
    <lineage>
        <taxon>Bacteria</taxon>
        <taxon>Pseudomonadati</taxon>
        <taxon>Bacteroidota</taxon>
        <taxon>Flavobacteriia</taxon>
        <taxon>Flavobacteriales</taxon>
        <taxon>Weeksellaceae</taxon>
        <taxon>Chryseobacterium group</taxon>
        <taxon>Chryseobacterium</taxon>
    </lineage>
</organism>
<keyword evidence="1" id="KW-0812">Transmembrane</keyword>
<evidence type="ECO:0000313" key="3">
    <source>
        <dbReference type="Proteomes" id="UP000036261"/>
    </source>
</evidence>
<evidence type="ECO:0000256" key="1">
    <source>
        <dbReference type="SAM" id="Phobius"/>
    </source>
</evidence>
<feature type="transmembrane region" description="Helical" evidence="1">
    <location>
        <begin position="55"/>
        <end position="76"/>
    </location>
</feature>
<name>A0A0J7IM75_9FLAO</name>
<keyword evidence="3" id="KW-1185">Reference proteome</keyword>
<evidence type="ECO:0000313" key="2">
    <source>
        <dbReference type="EMBL" id="KMQ66959.1"/>
    </source>
</evidence>
<dbReference type="PATRIC" id="fig|558151.6.peg.465"/>
<protein>
    <submittedName>
        <fullName evidence="2">Uncharacterized protein</fullName>
    </submittedName>
</protein>
<keyword evidence="1" id="KW-1133">Transmembrane helix</keyword>
<comment type="caution">
    <text evidence="2">The sequence shown here is derived from an EMBL/GenBank/DDBJ whole genome shotgun (WGS) entry which is preliminary data.</text>
</comment>
<dbReference type="EMBL" id="LFND01000001">
    <property type="protein sequence ID" value="KMQ66959.1"/>
    <property type="molecule type" value="Genomic_DNA"/>
</dbReference>